<dbReference type="OrthoDB" id="269067at2"/>
<sequence length="264" mass="27311">MPLTLKLRDCTAPVDLFDLDLDALGGRPLKSIAAAPVLIGRRREALGEVFAASGKADGRWRFEGDLRRVDGMATGLRGATVTADGPVGHRAGAQMRGGRLTLEADAGPWCGAAMRGGAIEVRGDAGDGLGAAYLGDTRGMRGGTIVVRGDAGSETGSLMRRGWIVVAGDCGPLAGYRMLAGTLMVLGRCGPHAGAEMRRGTLALLGGAAPLLPSFRHACRAEPTILRLMRHDLATLGVNAPAGQVDLWSGDLLKGGRGEVWLPA</sequence>
<dbReference type="EMBL" id="CP036291">
    <property type="protein sequence ID" value="QDU86900.1"/>
    <property type="molecule type" value="Genomic_DNA"/>
</dbReference>
<dbReference type="Gene3D" id="2.160.20.60">
    <property type="entry name" value="Glutamate synthase, alpha subunit, C-terminal domain"/>
    <property type="match status" value="1"/>
</dbReference>
<dbReference type="NCBIfam" id="TIGR03122">
    <property type="entry name" value="one_C_dehyd_C"/>
    <property type="match status" value="1"/>
</dbReference>
<keyword evidence="2" id="KW-1185">Reference proteome</keyword>
<dbReference type="KEGG" id="pnd:Pla175_02540"/>
<dbReference type="SUPFAM" id="SSF69336">
    <property type="entry name" value="Alpha subunit of glutamate synthase, C-terminal domain"/>
    <property type="match status" value="1"/>
</dbReference>
<dbReference type="GO" id="GO:0016787">
    <property type="term" value="F:hydrolase activity"/>
    <property type="evidence" value="ECO:0007669"/>
    <property type="project" value="UniProtKB-KW"/>
</dbReference>
<dbReference type="PANTHER" id="PTHR39673">
    <property type="entry name" value="TUNGSTEN FORMYLMETHANOFURAN DEHYDROGENASE, SUBUNIT C (FWDC)"/>
    <property type="match status" value="1"/>
</dbReference>
<dbReference type="GO" id="GO:0015948">
    <property type="term" value="P:methanogenesis"/>
    <property type="evidence" value="ECO:0007669"/>
    <property type="project" value="InterPro"/>
</dbReference>
<organism evidence="1 2">
    <name type="scientific">Pirellulimonas nuda</name>
    <dbReference type="NCBI Taxonomy" id="2528009"/>
    <lineage>
        <taxon>Bacteria</taxon>
        <taxon>Pseudomonadati</taxon>
        <taxon>Planctomycetota</taxon>
        <taxon>Planctomycetia</taxon>
        <taxon>Pirellulales</taxon>
        <taxon>Lacipirellulaceae</taxon>
        <taxon>Pirellulimonas</taxon>
    </lineage>
</organism>
<dbReference type="AlphaFoldDB" id="A0A518D610"/>
<dbReference type="PANTHER" id="PTHR39673:SF5">
    <property type="entry name" value="TUNGSTEN-CONTAINING FORMYLMETHANOFURAN DEHYDROGENASE 2 SUBUNIT C"/>
    <property type="match status" value="1"/>
</dbReference>
<evidence type="ECO:0000313" key="2">
    <source>
        <dbReference type="Proteomes" id="UP000317429"/>
    </source>
</evidence>
<proteinExistence type="predicted"/>
<keyword evidence="1" id="KW-0378">Hydrolase</keyword>
<name>A0A518D610_9BACT</name>
<dbReference type="Proteomes" id="UP000317429">
    <property type="component" value="Chromosome"/>
</dbReference>
<dbReference type="GO" id="GO:0046914">
    <property type="term" value="F:transition metal ion binding"/>
    <property type="evidence" value="ECO:0007669"/>
    <property type="project" value="InterPro"/>
</dbReference>
<reference evidence="1 2" key="1">
    <citation type="submission" date="2019-02" db="EMBL/GenBank/DDBJ databases">
        <title>Deep-cultivation of Planctomycetes and their phenomic and genomic characterization uncovers novel biology.</title>
        <authorList>
            <person name="Wiegand S."/>
            <person name="Jogler M."/>
            <person name="Boedeker C."/>
            <person name="Pinto D."/>
            <person name="Vollmers J."/>
            <person name="Rivas-Marin E."/>
            <person name="Kohn T."/>
            <person name="Peeters S.H."/>
            <person name="Heuer A."/>
            <person name="Rast P."/>
            <person name="Oberbeckmann S."/>
            <person name="Bunk B."/>
            <person name="Jeske O."/>
            <person name="Meyerdierks A."/>
            <person name="Storesund J.E."/>
            <person name="Kallscheuer N."/>
            <person name="Luecker S."/>
            <person name="Lage O.M."/>
            <person name="Pohl T."/>
            <person name="Merkel B.J."/>
            <person name="Hornburger P."/>
            <person name="Mueller R.-W."/>
            <person name="Bruemmer F."/>
            <person name="Labrenz M."/>
            <person name="Spormann A.M."/>
            <person name="Op den Camp H."/>
            <person name="Overmann J."/>
            <person name="Amann R."/>
            <person name="Jetten M.S.M."/>
            <person name="Mascher T."/>
            <person name="Medema M.H."/>
            <person name="Devos D.P."/>
            <person name="Kaster A.-K."/>
            <person name="Ovreas L."/>
            <person name="Rohde M."/>
            <person name="Galperin M.Y."/>
            <person name="Jogler C."/>
        </authorList>
    </citation>
    <scope>NUCLEOTIDE SEQUENCE [LARGE SCALE GENOMIC DNA]</scope>
    <source>
        <strain evidence="1 2">Pla175</strain>
    </source>
</reference>
<dbReference type="InterPro" id="IPR017550">
    <property type="entry name" value="Formylmethanofuran_DH_suC"/>
</dbReference>
<dbReference type="GO" id="GO:0016740">
    <property type="term" value="F:transferase activity"/>
    <property type="evidence" value="ECO:0007669"/>
    <property type="project" value="UniProtKB-KW"/>
</dbReference>
<dbReference type="RefSeq" id="WP_145280547.1">
    <property type="nucleotide sequence ID" value="NZ_CP036291.1"/>
</dbReference>
<evidence type="ECO:0000313" key="1">
    <source>
        <dbReference type="EMBL" id="QDU86900.1"/>
    </source>
</evidence>
<protein>
    <submittedName>
        <fullName evidence="1">Formyltransferase/hydrolase complex Fhc subunit C</fullName>
    </submittedName>
</protein>
<dbReference type="InterPro" id="IPR036485">
    <property type="entry name" value="Glu_synth_asu_C_sf"/>
</dbReference>
<keyword evidence="1" id="KW-0808">Transferase</keyword>
<dbReference type="GO" id="GO:0018493">
    <property type="term" value="F:formylmethanofuran dehydrogenase activity"/>
    <property type="evidence" value="ECO:0007669"/>
    <property type="project" value="InterPro"/>
</dbReference>
<gene>
    <name evidence="1" type="primary">fhcC</name>
    <name evidence="1" type="ORF">Pla175_02540</name>
</gene>
<accession>A0A518D610</accession>